<evidence type="ECO:0000313" key="2">
    <source>
        <dbReference type="Proteomes" id="UP000557857"/>
    </source>
</evidence>
<organism evidence="1 2">
    <name type="scientific">Enterococcus mundtii</name>
    <dbReference type="NCBI Taxonomy" id="53346"/>
    <lineage>
        <taxon>Bacteria</taxon>
        <taxon>Bacillati</taxon>
        <taxon>Bacillota</taxon>
        <taxon>Bacilli</taxon>
        <taxon>Lactobacillales</taxon>
        <taxon>Enterococcaceae</taxon>
        <taxon>Enterococcus</taxon>
    </lineage>
</organism>
<evidence type="ECO:0000313" key="1">
    <source>
        <dbReference type="EMBL" id="NMP58066.1"/>
    </source>
</evidence>
<reference evidence="1 2" key="1">
    <citation type="submission" date="2020-04" db="EMBL/GenBank/DDBJ databases">
        <authorList>
            <person name="Abaymova A."/>
            <person name="Teymurazov M."/>
            <person name="Tazyna O."/>
            <person name="Chatushin Y."/>
            <person name="Svetoch E."/>
            <person name="Pereligyn V."/>
            <person name="Pohylenko V."/>
            <person name="Platonov M."/>
            <person name="Kartsev N."/>
            <person name="Skryabin Y."/>
            <person name="Sizova A."/>
            <person name="Solomentsev V."/>
            <person name="Kislichkina A."/>
            <person name="Bogun A."/>
        </authorList>
    </citation>
    <scope>NUCLEOTIDE SEQUENCE [LARGE SCALE GENOMIC DNA]</scope>
    <source>
        <strain evidence="2">SCPM-O-B-8398 (E28)</strain>
    </source>
</reference>
<sequence length="78" mass="8798">MTNLALVNLEDLKILLSEHSIPNEIWNSKKAADFLTVSVPTLHKEAELGKVPGVRIGKDWKFSSIALYQYVSKKEESK</sequence>
<protein>
    <submittedName>
        <fullName evidence="1">Helix-turn-helix domain-containing protein</fullName>
    </submittedName>
</protein>
<dbReference type="EMBL" id="JABCAG010000013">
    <property type="protein sequence ID" value="NMP58066.1"/>
    <property type="molecule type" value="Genomic_DNA"/>
</dbReference>
<dbReference type="Proteomes" id="UP000557857">
    <property type="component" value="Unassembled WGS sequence"/>
</dbReference>
<comment type="caution">
    <text evidence="1">The sequence shown here is derived from an EMBL/GenBank/DDBJ whole genome shotgun (WGS) entry which is preliminary data.</text>
</comment>
<dbReference type="AlphaFoldDB" id="A0A848MRE7"/>
<accession>A0A848MRE7</accession>
<name>A0A848MRE7_ENTMU</name>
<gene>
    <name evidence="1" type="ORF">HI921_06235</name>
</gene>
<proteinExistence type="predicted"/>
<dbReference type="RefSeq" id="WP_153830082.1">
    <property type="nucleotide sequence ID" value="NZ_BQWJ01000018.1"/>
</dbReference>